<accession>A0AAV7NDG5</accession>
<evidence type="ECO:0000313" key="3">
    <source>
        <dbReference type="Proteomes" id="UP001066276"/>
    </source>
</evidence>
<keyword evidence="3" id="KW-1185">Reference proteome</keyword>
<dbReference type="AlphaFoldDB" id="A0AAV7NDG5"/>
<proteinExistence type="predicted"/>
<reference evidence="2" key="1">
    <citation type="journal article" date="2022" name="bioRxiv">
        <title>Sequencing and chromosome-scale assembly of the giantPleurodeles waltlgenome.</title>
        <authorList>
            <person name="Brown T."/>
            <person name="Elewa A."/>
            <person name="Iarovenko S."/>
            <person name="Subramanian E."/>
            <person name="Araus A.J."/>
            <person name="Petzold A."/>
            <person name="Susuki M."/>
            <person name="Suzuki K.-i.T."/>
            <person name="Hayashi T."/>
            <person name="Toyoda A."/>
            <person name="Oliveira C."/>
            <person name="Osipova E."/>
            <person name="Leigh N.D."/>
            <person name="Simon A."/>
            <person name="Yun M.H."/>
        </authorList>
    </citation>
    <scope>NUCLEOTIDE SEQUENCE</scope>
    <source>
        <strain evidence="2">20211129_DDA</strain>
        <tissue evidence="2">Liver</tissue>
    </source>
</reference>
<comment type="caution">
    <text evidence="2">The sequence shown here is derived from an EMBL/GenBank/DDBJ whole genome shotgun (WGS) entry which is preliminary data.</text>
</comment>
<dbReference type="Proteomes" id="UP001066276">
    <property type="component" value="Chromosome 8"/>
</dbReference>
<feature type="region of interest" description="Disordered" evidence="1">
    <location>
        <begin position="15"/>
        <end position="67"/>
    </location>
</feature>
<evidence type="ECO:0000256" key="1">
    <source>
        <dbReference type="SAM" id="MobiDB-lite"/>
    </source>
</evidence>
<organism evidence="2 3">
    <name type="scientific">Pleurodeles waltl</name>
    <name type="common">Iberian ribbed newt</name>
    <dbReference type="NCBI Taxonomy" id="8319"/>
    <lineage>
        <taxon>Eukaryota</taxon>
        <taxon>Metazoa</taxon>
        <taxon>Chordata</taxon>
        <taxon>Craniata</taxon>
        <taxon>Vertebrata</taxon>
        <taxon>Euteleostomi</taxon>
        <taxon>Amphibia</taxon>
        <taxon>Batrachia</taxon>
        <taxon>Caudata</taxon>
        <taxon>Salamandroidea</taxon>
        <taxon>Salamandridae</taxon>
        <taxon>Pleurodelinae</taxon>
        <taxon>Pleurodeles</taxon>
    </lineage>
</organism>
<gene>
    <name evidence="2" type="ORF">NDU88_000692</name>
</gene>
<evidence type="ECO:0000313" key="2">
    <source>
        <dbReference type="EMBL" id="KAJ1112428.1"/>
    </source>
</evidence>
<feature type="compositionally biased region" description="Polar residues" evidence="1">
    <location>
        <begin position="35"/>
        <end position="47"/>
    </location>
</feature>
<sequence>MGRGQCLSWTNLRTPQGEACCGEAPACGRTGTGGHQPSPQERGSQAKAQLERETGVPAGLGQQRRPTEWSFRADVEMCWVKEGDSTQVPGLPDSLQDLAPPNLFHSGQTAGAAQAARLLGLHSTR</sequence>
<name>A0AAV7NDG5_PLEWA</name>
<dbReference type="EMBL" id="JANPWB010000012">
    <property type="protein sequence ID" value="KAJ1112428.1"/>
    <property type="molecule type" value="Genomic_DNA"/>
</dbReference>
<protein>
    <submittedName>
        <fullName evidence="2">Uncharacterized protein</fullName>
    </submittedName>
</protein>